<feature type="region of interest" description="Disordered" evidence="1">
    <location>
        <begin position="87"/>
        <end position="112"/>
    </location>
</feature>
<dbReference type="VEuPathDB" id="TriTrypDB:TcCLB.509895.10"/>
<dbReference type="Pfam" id="PF26230">
    <property type="entry name" value="RESC11"/>
    <property type="match status" value="1"/>
</dbReference>
<dbReference type="VEuPathDB" id="TriTrypDB:BCY84_21625"/>
<dbReference type="VEuPathDB" id="TriTrypDB:TcCL_Unassigned00249"/>
<evidence type="ECO:0000313" key="3">
    <source>
        <dbReference type="Proteomes" id="UP000246078"/>
    </source>
</evidence>
<comment type="caution">
    <text evidence="2">The sequence shown here is derived from an EMBL/GenBank/DDBJ whole genome shotgun (WGS) entry which is preliminary data.</text>
</comment>
<gene>
    <name evidence="2" type="ORF">C3747_98g104</name>
</gene>
<dbReference type="VEuPathDB" id="TriTrypDB:C3747_98g104"/>
<organism evidence="2 3">
    <name type="scientific">Trypanosoma cruzi</name>
    <dbReference type="NCBI Taxonomy" id="5693"/>
    <lineage>
        <taxon>Eukaryota</taxon>
        <taxon>Discoba</taxon>
        <taxon>Euglenozoa</taxon>
        <taxon>Kinetoplastea</taxon>
        <taxon>Metakinetoplastina</taxon>
        <taxon>Trypanosomatida</taxon>
        <taxon>Trypanosomatidae</taxon>
        <taxon>Trypanosoma</taxon>
        <taxon>Schizotrypanum</taxon>
    </lineage>
</organism>
<dbReference type="VEuPathDB" id="TriTrypDB:TcCLB.432867.20"/>
<dbReference type="VEuPathDB" id="TriTrypDB:TcYC6_0107030"/>
<dbReference type="Proteomes" id="UP000246078">
    <property type="component" value="Unassembled WGS sequence"/>
</dbReference>
<reference evidence="2 3" key="1">
    <citation type="journal article" date="2018" name="Microb. Genom.">
        <title>Expanding an expanded genome: long-read sequencing of Trypanosoma cruzi.</title>
        <authorList>
            <person name="Berna L."/>
            <person name="Rodriguez M."/>
            <person name="Chiribao M.L."/>
            <person name="Parodi-Talice A."/>
            <person name="Pita S."/>
            <person name="Rijo G."/>
            <person name="Alvarez-Valin F."/>
            <person name="Robello C."/>
        </authorList>
    </citation>
    <scope>NUCLEOTIDE SEQUENCE [LARGE SCALE GENOMIC DNA]</scope>
    <source>
        <strain evidence="2 3">TCC</strain>
    </source>
</reference>
<dbReference type="AlphaFoldDB" id="A0A2V2WJD4"/>
<evidence type="ECO:0000313" key="2">
    <source>
        <dbReference type="EMBL" id="PWV07759.1"/>
    </source>
</evidence>
<accession>A0A2V2WJD4</accession>
<evidence type="ECO:0000256" key="1">
    <source>
        <dbReference type="SAM" id="MobiDB-lite"/>
    </source>
</evidence>
<dbReference type="VEuPathDB" id="TriTrypDB:TcBrA4_0033830"/>
<protein>
    <submittedName>
        <fullName evidence="2">Putative mitochondrial RNA binding complex 1 subunit</fullName>
    </submittedName>
</protein>
<name>A0A2V2WJD4_TRYCR</name>
<dbReference type="InterPro" id="IPR058760">
    <property type="entry name" value="RESC11-like"/>
</dbReference>
<feature type="compositionally biased region" description="Basic and acidic residues" evidence="1">
    <location>
        <begin position="92"/>
        <end position="104"/>
    </location>
</feature>
<dbReference type="EMBL" id="PRFC01000098">
    <property type="protein sequence ID" value="PWV07759.1"/>
    <property type="molecule type" value="Genomic_DNA"/>
</dbReference>
<dbReference type="VEuPathDB" id="TriTrypDB:TcG_01404"/>
<sequence length="184" mass="21310">MVLRPPRELLLTKEDLLKFVELVQETPLKRVKESPVVWRFIEEKARRLRMSELLKPSSSRLSLRRRRRWRCAVIAIVFPTPHNRLYAHKRGGTHENTHKSEKKGGGKRTGNDLSTAITTNIFIYRRIKKGMRGSLQTSVCASFISYCSCRWSGVGWSGARDCILAQGFLKERMGERVVKKQKNK</sequence>
<proteinExistence type="predicted"/>
<dbReference type="VEuPathDB" id="TriTrypDB:TCSYLVIO_002961"/>
<dbReference type="VEuPathDB" id="TriTrypDB:Tc_MARK_1669"/>
<dbReference type="VEuPathDB" id="TriTrypDB:C4B63_44g193"/>